<dbReference type="OrthoDB" id="7875930at2"/>
<sequence length="113" mass="12203">MPSDSVMALLLALDREGDALRKGELASLPAIAEEKARLAAEIQKRPVSNQDIEILRAKASANANLLAAAIRGIKTARSRLDALSDVRNVLSVYGPAGRMERVPTKRSDLERKA</sequence>
<dbReference type="EMBL" id="FOIZ01000002">
    <property type="protein sequence ID" value="SEW41186.1"/>
    <property type="molecule type" value="Genomic_DNA"/>
</dbReference>
<dbReference type="Proteomes" id="UP000199167">
    <property type="component" value="Unassembled WGS sequence"/>
</dbReference>
<evidence type="ECO:0000313" key="1">
    <source>
        <dbReference type="EMBL" id="SEW41186.1"/>
    </source>
</evidence>
<keyword evidence="2" id="KW-1185">Reference proteome</keyword>
<evidence type="ECO:0008006" key="3">
    <source>
        <dbReference type="Google" id="ProtNLM"/>
    </source>
</evidence>
<protein>
    <recommendedName>
        <fullName evidence="3">FlgN protein</fullName>
    </recommendedName>
</protein>
<reference evidence="1 2" key="1">
    <citation type="submission" date="2016-10" db="EMBL/GenBank/DDBJ databases">
        <authorList>
            <person name="de Groot N.N."/>
        </authorList>
    </citation>
    <scope>NUCLEOTIDE SEQUENCE [LARGE SCALE GENOMIC DNA]</scope>
    <source>
        <strain evidence="1 2">DSM 17925</strain>
    </source>
</reference>
<accession>A0A1I0RLE5</accession>
<dbReference type="AlphaFoldDB" id="A0A1I0RLE5"/>
<organism evidence="1 2">
    <name type="scientific">Cognatiyoonia koreensis</name>
    <dbReference type="NCBI Taxonomy" id="364200"/>
    <lineage>
        <taxon>Bacteria</taxon>
        <taxon>Pseudomonadati</taxon>
        <taxon>Pseudomonadota</taxon>
        <taxon>Alphaproteobacteria</taxon>
        <taxon>Rhodobacterales</taxon>
        <taxon>Paracoccaceae</taxon>
        <taxon>Cognatiyoonia</taxon>
    </lineage>
</organism>
<name>A0A1I0RLE5_9RHOB</name>
<dbReference type="RefSeq" id="WP_089995976.1">
    <property type="nucleotide sequence ID" value="NZ_FOIZ01000002.1"/>
</dbReference>
<proteinExistence type="predicted"/>
<dbReference type="STRING" id="364200.SAMN04488515_2795"/>
<gene>
    <name evidence="1" type="ORF">SAMN04488515_2795</name>
</gene>
<evidence type="ECO:0000313" key="2">
    <source>
        <dbReference type="Proteomes" id="UP000199167"/>
    </source>
</evidence>